<dbReference type="PANTHER" id="PTHR37940">
    <property type="entry name" value="LYSINE--TRNA LIGASE"/>
    <property type="match status" value="1"/>
</dbReference>
<keyword evidence="7 10" id="KW-0648">Protein biosynthesis</keyword>
<evidence type="ECO:0000256" key="1">
    <source>
        <dbReference type="ARBA" id="ARBA00004496"/>
    </source>
</evidence>
<reference evidence="11 13" key="2">
    <citation type="journal article" date="2019" name="Nat. Microbiol.">
        <title>Wide diversity of methane and short-chain alkane metabolisms in uncultured archaea.</title>
        <authorList>
            <person name="Borrel G."/>
            <person name="Adam P.S."/>
            <person name="McKay L.J."/>
            <person name="Chen L.X."/>
            <person name="Sierra-Garcia I.N."/>
            <person name="Sieber C.M."/>
            <person name="Letourneur Q."/>
            <person name="Ghozlane A."/>
            <person name="Andersen G.L."/>
            <person name="Li W.J."/>
            <person name="Hallam S.J."/>
            <person name="Muyzer G."/>
            <person name="de Oliveira V.M."/>
            <person name="Inskeep W.P."/>
            <person name="Banfield J.F."/>
            <person name="Gribaldo S."/>
        </authorList>
    </citation>
    <scope>NUCLEOTIDE SEQUENCE [LARGE SCALE GENOMIC DNA]</scope>
    <source>
        <strain evidence="11">Verst-YHS</strain>
    </source>
</reference>
<keyword evidence="8 10" id="KW-0030">Aminoacyl-tRNA synthetase</keyword>
<dbReference type="PANTHER" id="PTHR37940:SF1">
    <property type="entry name" value="LYSINE--TRNA LIGASE"/>
    <property type="match status" value="1"/>
</dbReference>
<evidence type="ECO:0000313" key="11">
    <source>
        <dbReference type="EMBL" id="RZN56060.1"/>
    </source>
</evidence>
<evidence type="ECO:0000256" key="9">
    <source>
        <dbReference type="ARBA" id="ARBA00048573"/>
    </source>
</evidence>
<dbReference type="EMBL" id="RXIH01000031">
    <property type="protein sequence ID" value="RZN56060.1"/>
    <property type="molecule type" value="Genomic_DNA"/>
</dbReference>
<name>A0A523BFS3_9CREN</name>
<organism evidence="12 14">
    <name type="scientific">Thermoproteota archaeon</name>
    <dbReference type="NCBI Taxonomy" id="2056631"/>
    <lineage>
        <taxon>Archaea</taxon>
        <taxon>Thermoproteota</taxon>
    </lineage>
</organism>
<dbReference type="EMBL" id="QNVI01000020">
    <property type="protein sequence ID" value="TDA39788.1"/>
    <property type="molecule type" value="Genomic_DNA"/>
</dbReference>
<dbReference type="GO" id="GO:0006430">
    <property type="term" value="P:lysyl-tRNA aminoacylation"/>
    <property type="evidence" value="ECO:0007669"/>
    <property type="project" value="UniProtKB-UniRule"/>
</dbReference>
<dbReference type="Gene3D" id="1.10.10.350">
    <property type="match status" value="1"/>
</dbReference>
<comment type="subcellular location">
    <subcellularLocation>
        <location evidence="1 10">Cytoplasm</location>
    </subcellularLocation>
</comment>
<accession>A0A523BFS3</accession>
<dbReference type="EC" id="6.1.1.6" evidence="10"/>
<evidence type="ECO:0000256" key="4">
    <source>
        <dbReference type="ARBA" id="ARBA00022598"/>
    </source>
</evidence>
<dbReference type="Pfam" id="PF01921">
    <property type="entry name" value="tRNA-synt_1f"/>
    <property type="match status" value="1"/>
</dbReference>
<dbReference type="Gene3D" id="3.40.50.620">
    <property type="entry name" value="HUPs"/>
    <property type="match status" value="2"/>
</dbReference>
<evidence type="ECO:0000256" key="7">
    <source>
        <dbReference type="ARBA" id="ARBA00022917"/>
    </source>
</evidence>
<evidence type="ECO:0000256" key="5">
    <source>
        <dbReference type="ARBA" id="ARBA00022741"/>
    </source>
</evidence>
<dbReference type="InterPro" id="IPR002904">
    <property type="entry name" value="Lys-tRNA-ligase"/>
</dbReference>
<comment type="caution">
    <text evidence="12">The sequence shown here is derived from an EMBL/GenBank/DDBJ whole genome shotgun (WGS) entry which is preliminary data.</text>
</comment>
<evidence type="ECO:0000256" key="8">
    <source>
        <dbReference type="ARBA" id="ARBA00023146"/>
    </source>
</evidence>
<keyword evidence="3 10" id="KW-0963">Cytoplasm</keyword>
<gene>
    <name evidence="10 12" type="primary">lysS</name>
    <name evidence="12" type="ORF">DSO09_01785</name>
    <name evidence="11" type="ORF">EF809_03690</name>
</gene>
<evidence type="ECO:0000313" key="12">
    <source>
        <dbReference type="EMBL" id="TDA39788.1"/>
    </source>
</evidence>
<dbReference type="SUPFAM" id="SSF52374">
    <property type="entry name" value="Nucleotidylyl transferase"/>
    <property type="match status" value="1"/>
</dbReference>
<dbReference type="GO" id="GO:0000049">
    <property type="term" value="F:tRNA binding"/>
    <property type="evidence" value="ECO:0007669"/>
    <property type="project" value="InterPro"/>
</dbReference>
<dbReference type="Proteomes" id="UP000316080">
    <property type="component" value="Unassembled WGS sequence"/>
</dbReference>
<dbReference type="GO" id="GO:0004824">
    <property type="term" value="F:lysine-tRNA ligase activity"/>
    <property type="evidence" value="ECO:0007669"/>
    <property type="project" value="UniProtKB-UniRule"/>
</dbReference>
<comment type="catalytic activity">
    <reaction evidence="9 10">
        <text>tRNA(Lys) + L-lysine + ATP = L-lysyl-tRNA(Lys) + AMP + diphosphate</text>
        <dbReference type="Rhea" id="RHEA:20792"/>
        <dbReference type="Rhea" id="RHEA-COMP:9696"/>
        <dbReference type="Rhea" id="RHEA-COMP:9697"/>
        <dbReference type="ChEBI" id="CHEBI:30616"/>
        <dbReference type="ChEBI" id="CHEBI:32551"/>
        <dbReference type="ChEBI" id="CHEBI:33019"/>
        <dbReference type="ChEBI" id="CHEBI:78442"/>
        <dbReference type="ChEBI" id="CHEBI:78529"/>
        <dbReference type="ChEBI" id="CHEBI:456215"/>
        <dbReference type="EC" id="6.1.1.6"/>
    </reaction>
</comment>
<evidence type="ECO:0000256" key="6">
    <source>
        <dbReference type="ARBA" id="ARBA00022840"/>
    </source>
</evidence>
<keyword evidence="4 10" id="KW-0436">Ligase</keyword>
<dbReference type="AlphaFoldDB" id="A0A523BFS3"/>
<dbReference type="InterPro" id="IPR008925">
    <property type="entry name" value="aa_tRNA-synth_I_cd-bd_sf"/>
</dbReference>
<evidence type="ECO:0000256" key="3">
    <source>
        <dbReference type="ARBA" id="ARBA00022490"/>
    </source>
</evidence>
<dbReference type="HAMAP" id="MF_00177">
    <property type="entry name" value="Lys_tRNA_synth_class1"/>
    <property type="match status" value="1"/>
</dbReference>
<dbReference type="GO" id="GO:0005737">
    <property type="term" value="C:cytoplasm"/>
    <property type="evidence" value="ECO:0007669"/>
    <property type="project" value="UniProtKB-SubCell"/>
</dbReference>
<dbReference type="InterPro" id="IPR020751">
    <property type="entry name" value="aa-tRNA-synth_I_codon-bd_sub2"/>
</dbReference>
<evidence type="ECO:0000256" key="10">
    <source>
        <dbReference type="HAMAP-Rule" id="MF_00177"/>
    </source>
</evidence>
<comment type="caution">
    <text evidence="10">Lacks conserved residue(s) required for the propagation of feature annotation.</text>
</comment>
<sequence length="535" mass="62422">MHWIKKIVDDIIARNDPKIVIHTGKTPSGPIHIGSEREQFICSAIQIELKKRGYESIFNFIIDSFDPLKSIPIGIEVPKDFEENIGRPLYLVPDPYGCHESYAHHFSEEFIECQNDLGVYFNVIYAHEIYKKKEMKDAIRKVLKNLDKLREIRSKYIKDEEDDWNPVMVVCDSCKRIASRKGGVIPNRLEEWNLEKDIAKYKCIACGYENEKSISELLLKLSWRVDWAAKWAIFKVTCEPAGKDHCVKNGAYDMALEVCYEIFNYIGPLKVPYEWLTLGGRAMKTHKGITFTPKEWLKIAPPECMRYFILNVEPMRHIEFLPERIPDIVDGFDRIERIYYGLEKPIEDYQYYRDLYELCIIGKIPDKPPIRLPYRFCIVMVQLEELLGENKVIKKSIDYIRKIGHNIGKEVTDDDISDAIKRLNMAKNWVALYAPENMKFKIKLEEPTYRPSDEKEVGFIEAIISLLEKDLSEYELQGEIFNTARKIGIEIEKAFSIMYMILLGSNKGPRLAPLLLALDRDWLIKRLKSVLQKTS</sequence>
<evidence type="ECO:0000313" key="14">
    <source>
        <dbReference type="Proteomes" id="UP000317265"/>
    </source>
</evidence>
<feature type="short sequence motif" description="'HIGH' region" evidence="10">
    <location>
        <begin position="27"/>
        <end position="35"/>
    </location>
</feature>
<evidence type="ECO:0000313" key="13">
    <source>
        <dbReference type="Proteomes" id="UP000316080"/>
    </source>
</evidence>
<comment type="similarity">
    <text evidence="2 10">Belongs to the class-I aminoacyl-tRNA synthetase family.</text>
</comment>
<proteinExistence type="inferred from homology"/>
<dbReference type="InterPro" id="IPR014729">
    <property type="entry name" value="Rossmann-like_a/b/a_fold"/>
</dbReference>
<keyword evidence="6 10" id="KW-0067">ATP-binding</keyword>
<reference evidence="12 14" key="1">
    <citation type="journal article" date="2019" name="Nat. Microbiol.">
        <title>Expanding anaerobic alkane metabolism in the domain of Archaea.</title>
        <authorList>
            <person name="Wang Y."/>
            <person name="Wegener G."/>
            <person name="Hou J."/>
            <person name="Wang F."/>
            <person name="Xiao X."/>
        </authorList>
    </citation>
    <scope>NUCLEOTIDE SEQUENCE [LARGE SCALE GENOMIC DNA]</scope>
    <source>
        <strain evidence="12">WYZ-LMO11</strain>
    </source>
</reference>
<dbReference type="NCBIfam" id="TIGR00467">
    <property type="entry name" value="lysS_arch"/>
    <property type="match status" value="1"/>
</dbReference>
<protein>
    <recommendedName>
        <fullName evidence="10">Lysine--tRNA ligase</fullName>
        <ecNumber evidence="10">6.1.1.6</ecNumber>
    </recommendedName>
    <alternativeName>
        <fullName evidence="10">Lysyl-tRNA synthetase</fullName>
        <shortName evidence="10">LysRS</shortName>
    </alternativeName>
</protein>
<dbReference type="SUPFAM" id="SSF48163">
    <property type="entry name" value="An anticodon-binding domain of class I aminoacyl-tRNA synthetases"/>
    <property type="match status" value="1"/>
</dbReference>
<dbReference type="GO" id="GO:0005524">
    <property type="term" value="F:ATP binding"/>
    <property type="evidence" value="ECO:0007669"/>
    <property type="project" value="UniProtKB-UniRule"/>
</dbReference>
<dbReference type="Gene3D" id="1.10.10.770">
    <property type="match status" value="1"/>
</dbReference>
<evidence type="ECO:0000256" key="2">
    <source>
        <dbReference type="ARBA" id="ARBA00005594"/>
    </source>
</evidence>
<keyword evidence="5 10" id="KW-0547">Nucleotide-binding</keyword>
<dbReference type="Proteomes" id="UP000317265">
    <property type="component" value="Unassembled WGS sequence"/>
</dbReference>